<evidence type="ECO:0000256" key="4">
    <source>
        <dbReference type="PIRNR" id="PIRNR005700"/>
    </source>
</evidence>
<dbReference type="Pfam" id="PF03051">
    <property type="entry name" value="Peptidase_C1_2"/>
    <property type="match status" value="1"/>
</dbReference>
<keyword evidence="4" id="KW-0031">Aminopeptidase</keyword>
<gene>
    <name evidence="5" type="ORF">WG616_00620</name>
</gene>
<dbReference type="InterPro" id="IPR038765">
    <property type="entry name" value="Papain-like_cys_pep_sf"/>
</dbReference>
<dbReference type="CDD" id="cd00585">
    <property type="entry name" value="Peptidase_C1B"/>
    <property type="match status" value="1"/>
</dbReference>
<dbReference type="InterPro" id="IPR000169">
    <property type="entry name" value="Pept_cys_AS"/>
</dbReference>
<comment type="similarity">
    <text evidence="4">Belongs to the peptidase C1 family.</text>
</comment>
<sequence length="442" mass="50911">MTVTNELLKEFKEKFQSNKENLILTNAITKNGIKNSVISNEVLKKHNHVFSNEISSGAITNQKSSGRCWIFASLNMERIEAAKKLNIEDIEFSQSYLLFYDKIEKSNTFLQNMIEYGLELDVYDPLFLKLMDGPADDGGFWEWFLGLITKYGIVPKQIMPDTFEASNTASLMTLLNFKLKQAAAKMRADWKEYKNKDSLLKIKKETMYEVYSLCAKSLGIPPQTFDFKYYDKDKKFQQILDVTPKEFFDLAIGDSLKSKVCLVSDPRPEHPVGKVLTSRYFRSVYEAVGNSQLNVPMDELIKATKDSILDGVAVPFACDVARFHDRKIGIMDSELYDYKNTIYDIEMSKADRLNYQLTLPTHLMNFTGVDIDSNGNILKWKVENSWGSDIANKGFFSISNQWFKDWNFQCVVDRKYIDPKYLKGLEEEPFVLDPSDPLAYLH</sequence>
<evidence type="ECO:0000256" key="1">
    <source>
        <dbReference type="ARBA" id="ARBA00022670"/>
    </source>
</evidence>
<keyword evidence="6" id="KW-1185">Reference proteome</keyword>
<dbReference type="PANTHER" id="PTHR10363:SF2">
    <property type="entry name" value="BLEOMYCIN HYDROLASE"/>
    <property type="match status" value="1"/>
</dbReference>
<dbReference type="Proteomes" id="UP001460679">
    <property type="component" value="Chromosome"/>
</dbReference>
<evidence type="ECO:0000313" key="6">
    <source>
        <dbReference type="Proteomes" id="UP001460679"/>
    </source>
</evidence>
<reference evidence="5" key="1">
    <citation type="submission" date="2024-03" db="EMBL/GenBank/DDBJ databases">
        <title>Complete genome sequence of Mycoplasma gypis type strain B1/T1.</title>
        <authorList>
            <person name="Spergser J."/>
        </authorList>
    </citation>
    <scope>NUCLEOTIDE SEQUENCE [LARGE SCALE GENOMIC DNA]</scope>
    <source>
        <strain evidence="5">B1/T1</strain>
    </source>
</reference>
<keyword evidence="2 4" id="KW-0378">Hydrolase</keyword>
<organism evidence="5 6">
    <name type="scientific">[Mycoplasma] gypis</name>
    <dbReference type="NCBI Taxonomy" id="92404"/>
    <lineage>
        <taxon>Bacteria</taxon>
        <taxon>Bacillati</taxon>
        <taxon>Mycoplasmatota</taxon>
        <taxon>Mycoplasmoidales</taxon>
        <taxon>Metamycoplasmataceae</taxon>
        <taxon>Metamycoplasma</taxon>
    </lineage>
</organism>
<dbReference type="EMBL" id="CP148066">
    <property type="protein sequence ID" value="WXL28522.1"/>
    <property type="molecule type" value="Genomic_DNA"/>
</dbReference>
<protein>
    <recommendedName>
        <fullName evidence="4">Aminopeptidase</fullName>
    </recommendedName>
</protein>
<accession>A0ABZ2RPY1</accession>
<keyword evidence="3 4" id="KW-0788">Thiol protease</keyword>
<dbReference type="PROSITE" id="PS00139">
    <property type="entry name" value="THIOL_PROTEASE_CYS"/>
    <property type="match status" value="1"/>
</dbReference>
<proteinExistence type="inferred from homology"/>
<dbReference type="SUPFAM" id="SSF54001">
    <property type="entry name" value="Cysteine proteinases"/>
    <property type="match status" value="1"/>
</dbReference>
<dbReference type="PIRSF" id="PIRSF005700">
    <property type="entry name" value="PepC"/>
    <property type="match status" value="1"/>
</dbReference>
<dbReference type="Gene3D" id="3.90.70.10">
    <property type="entry name" value="Cysteine proteinases"/>
    <property type="match status" value="1"/>
</dbReference>
<evidence type="ECO:0000256" key="2">
    <source>
        <dbReference type="ARBA" id="ARBA00022801"/>
    </source>
</evidence>
<dbReference type="RefSeq" id="WP_205498764.1">
    <property type="nucleotide sequence ID" value="NZ_CP148066.1"/>
</dbReference>
<evidence type="ECO:0000313" key="5">
    <source>
        <dbReference type="EMBL" id="WXL28522.1"/>
    </source>
</evidence>
<keyword evidence="1 4" id="KW-0645">Protease</keyword>
<dbReference type="InterPro" id="IPR004134">
    <property type="entry name" value="Peptidase_C1B"/>
</dbReference>
<name>A0ABZ2RPY1_9BACT</name>
<evidence type="ECO:0000256" key="3">
    <source>
        <dbReference type="ARBA" id="ARBA00022807"/>
    </source>
</evidence>
<dbReference type="PANTHER" id="PTHR10363">
    <property type="entry name" value="BLEOMYCIN HYDROLASE"/>
    <property type="match status" value="1"/>
</dbReference>